<dbReference type="GeneID" id="57576836"/>
<dbReference type="PANTHER" id="PTHR44688:SF16">
    <property type="entry name" value="DNA-BINDING TRANSCRIPTIONAL ACTIVATOR DEVR_DOSR"/>
    <property type="match status" value="1"/>
</dbReference>
<evidence type="ECO:0000313" key="9">
    <source>
        <dbReference type="Proteomes" id="UP000608063"/>
    </source>
</evidence>
<dbReference type="CDD" id="cd06170">
    <property type="entry name" value="LuxR_C_like"/>
    <property type="match status" value="1"/>
</dbReference>
<evidence type="ECO:0000313" key="5">
    <source>
        <dbReference type="EMBL" id="MBM4566748.1"/>
    </source>
</evidence>
<dbReference type="Proteomes" id="UP000605618">
    <property type="component" value="Unassembled WGS sequence"/>
</dbReference>
<organism evidence="8 9">
    <name type="scientific">Rhodococcus hoagii</name>
    <name type="common">Corynebacterium equii</name>
    <dbReference type="NCBI Taxonomy" id="43767"/>
    <lineage>
        <taxon>Bacteria</taxon>
        <taxon>Bacillati</taxon>
        <taxon>Actinomycetota</taxon>
        <taxon>Actinomycetes</taxon>
        <taxon>Mycobacteriales</taxon>
        <taxon>Nocardiaceae</taxon>
        <taxon>Prescottella</taxon>
    </lineage>
</organism>
<evidence type="ECO:0000313" key="6">
    <source>
        <dbReference type="EMBL" id="NKS28220.1"/>
    </source>
</evidence>
<dbReference type="SUPFAM" id="SSF46894">
    <property type="entry name" value="C-terminal effector domain of the bipartite response regulators"/>
    <property type="match status" value="1"/>
</dbReference>
<proteinExistence type="predicted"/>
<dbReference type="EMBL" id="WUXR01000008">
    <property type="protein sequence ID" value="MBM4566748.1"/>
    <property type="molecule type" value="Genomic_DNA"/>
</dbReference>
<dbReference type="PRINTS" id="PR00038">
    <property type="entry name" value="HTHLUXR"/>
</dbReference>
<dbReference type="Gene3D" id="1.10.10.10">
    <property type="entry name" value="Winged helix-like DNA-binding domain superfamily/Winged helix DNA-binding domain"/>
    <property type="match status" value="1"/>
</dbReference>
<dbReference type="Proteomes" id="UP000603463">
    <property type="component" value="Unassembled WGS sequence"/>
</dbReference>
<dbReference type="PROSITE" id="PS00622">
    <property type="entry name" value="HTH_LUXR_1"/>
    <property type="match status" value="1"/>
</dbReference>
<name>A0A9Q4WPM1_RHOHA</name>
<comment type="caution">
    <text evidence="8">The sequence shown here is derived from an EMBL/GenBank/DDBJ whole genome shotgun (WGS) entry which is preliminary data.</text>
</comment>
<dbReference type="InterPro" id="IPR036388">
    <property type="entry name" value="WH-like_DNA-bd_sf"/>
</dbReference>
<evidence type="ECO:0000256" key="1">
    <source>
        <dbReference type="ARBA" id="ARBA00023015"/>
    </source>
</evidence>
<dbReference type="PROSITE" id="PS50043">
    <property type="entry name" value="HTH_LUXR_2"/>
    <property type="match status" value="1"/>
</dbReference>
<keyword evidence="2" id="KW-0238">DNA-binding</keyword>
<reference evidence="5" key="1">
    <citation type="submission" date="2019-11" db="EMBL/GenBank/DDBJ databases">
        <title>Spread of Macrolides and rifampicin resistant Rhodococcus equi in clinical isolates in the USA.</title>
        <authorList>
            <person name="Alvarez-Narvaez S."/>
            <person name="Huber L."/>
            <person name="Cohen N.D."/>
            <person name="Slovis N."/>
            <person name="Greiter M."/>
            <person name="Giguere S."/>
            <person name="Hart K."/>
        </authorList>
    </citation>
    <scope>NUCLEOTIDE SEQUENCE</scope>
    <source>
        <strain evidence="5">Lh_17</strain>
    </source>
</reference>
<sequence>MSERCETAAGDRDLMSSRSPVTVAHGLLSRWSAELGYVAAAITYRRSGDQGQRVLANGGYAVPVAQYLAREFVDDTRIFDHIRVASGRPVCWEDVPDFELTSAVEDVLRPSGFREGSSVALGLERGQVTSVLHVSFTRSQVDSTVRAGIEALARQCRRIVADQSERESFRLSGREHQILALVAQGASNAEIAAELLISRRTVATHLENIFAKTGTRSRVRVAVRATELGIL</sequence>
<dbReference type="GO" id="GO:0003677">
    <property type="term" value="F:DNA binding"/>
    <property type="evidence" value="ECO:0007669"/>
    <property type="project" value="UniProtKB-KW"/>
</dbReference>
<dbReference type="InterPro" id="IPR000792">
    <property type="entry name" value="Tscrpt_reg_LuxR_C"/>
</dbReference>
<keyword evidence="3" id="KW-0804">Transcription</keyword>
<evidence type="ECO:0000313" key="7">
    <source>
        <dbReference type="EMBL" id="NKT80892.1"/>
    </source>
</evidence>
<feature type="domain" description="HTH luxR-type" evidence="4">
    <location>
        <begin position="164"/>
        <end position="229"/>
    </location>
</feature>
<evidence type="ECO:0000259" key="4">
    <source>
        <dbReference type="PROSITE" id="PS50043"/>
    </source>
</evidence>
<gene>
    <name evidence="5" type="ORF">GS441_15235</name>
    <name evidence="6" type="ORF">GS505_20850</name>
    <name evidence="7" type="ORF">GS882_22730</name>
    <name evidence="8" type="ORF">GS947_02865</name>
</gene>
<accession>A0A9Q4WPM1</accession>
<dbReference type="Proteomes" id="UP000808906">
    <property type="component" value="Unassembled WGS sequence"/>
</dbReference>
<evidence type="ECO:0000256" key="3">
    <source>
        <dbReference type="ARBA" id="ARBA00023163"/>
    </source>
</evidence>
<evidence type="ECO:0000313" key="8">
    <source>
        <dbReference type="EMBL" id="NKW40582.1"/>
    </source>
</evidence>
<dbReference type="GO" id="GO:0006355">
    <property type="term" value="P:regulation of DNA-templated transcription"/>
    <property type="evidence" value="ECO:0007669"/>
    <property type="project" value="InterPro"/>
</dbReference>
<dbReference type="Pfam" id="PF00196">
    <property type="entry name" value="GerE"/>
    <property type="match status" value="1"/>
</dbReference>
<reference evidence="8" key="2">
    <citation type="journal article" date="2020" name="Environ. Microbiol.">
        <title>The novel and transferable erm(51) gene confers Macrolides, Lincosamides, and Streptogramins B (MLSB) resistance to clonal Rhodococcus equi in the environment.</title>
        <authorList>
            <person name="Huber L."/>
            <person name="Giguere S."/>
            <person name="Slovis N.M."/>
            <person name="Alvarez-Narvaez S."/>
            <person name="Hart K.A."/>
            <person name="Greiter M."/>
            <person name="Morris E.R.A."/>
            <person name="Cohen N.D."/>
        </authorList>
    </citation>
    <scope>NUCLEOTIDE SEQUENCE</scope>
    <source>
        <strain evidence="7">Lh_116_1</strain>
        <strain evidence="6">Lh_141_1</strain>
        <strain evidence="8">Lh_16_1</strain>
    </source>
</reference>
<dbReference type="EMBL" id="WVDC01000001">
    <property type="protein sequence ID" value="NKW40582.1"/>
    <property type="molecule type" value="Genomic_DNA"/>
</dbReference>
<dbReference type="RefSeq" id="WP_049799420.1">
    <property type="nucleotide sequence ID" value="NZ_AP024181.1"/>
</dbReference>
<dbReference type="InterPro" id="IPR016032">
    <property type="entry name" value="Sig_transdc_resp-reg_C-effctor"/>
</dbReference>
<dbReference type="AlphaFoldDB" id="A0A9Q4WPM1"/>
<dbReference type="SMART" id="SM00421">
    <property type="entry name" value="HTH_LUXR"/>
    <property type="match status" value="1"/>
</dbReference>
<dbReference type="EMBL" id="WVBC01000034">
    <property type="protein sequence ID" value="NKT80892.1"/>
    <property type="molecule type" value="Genomic_DNA"/>
</dbReference>
<dbReference type="Proteomes" id="UP000608063">
    <property type="component" value="Unassembled WGS sequence"/>
</dbReference>
<evidence type="ECO:0000256" key="2">
    <source>
        <dbReference type="ARBA" id="ARBA00023125"/>
    </source>
</evidence>
<dbReference type="EMBL" id="WUYZ01000007">
    <property type="protein sequence ID" value="NKS28220.1"/>
    <property type="molecule type" value="Genomic_DNA"/>
</dbReference>
<keyword evidence="1" id="KW-0805">Transcription regulation</keyword>
<protein>
    <submittedName>
        <fullName evidence="8">LuxR family transcriptional regulator</fullName>
    </submittedName>
</protein>
<dbReference type="PANTHER" id="PTHR44688">
    <property type="entry name" value="DNA-BINDING TRANSCRIPTIONAL ACTIVATOR DEVR_DOSR"/>
    <property type="match status" value="1"/>
</dbReference>